<dbReference type="Proteomes" id="UP000199398">
    <property type="component" value="Unassembled WGS sequence"/>
</dbReference>
<name>A0A1I4W2S9_9PSEU</name>
<evidence type="ECO:0000313" key="3">
    <source>
        <dbReference type="Proteomes" id="UP000199398"/>
    </source>
</evidence>
<keyword evidence="4" id="KW-1185">Reference proteome</keyword>
<dbReference type="EMBL" id="FOUP01000002">
    <property type="protein sequence ID" value="SFN07848.1"/>
    <property type="molecule type" value="Genomic_DNA"/>
</dbReference>
<dbReference type="EMBL" id="RBXX01000002">
    <property type="protein sequence ID" value="RKT87091.1"/>
    <property type="molecule type" value="Genomic_DNA"/>
</dbReference>
<organism evidence="2 3">
    <name type="scientific">Saccharopolyspora antimicrobica</name>
    <dbReference type="NCBI Taxonomy" id="455193"/>
    <lineage>
        <taxon>Bacteria</taxon>
        <taxon>Bacillati</taxon>
        <taxon>Actinomycetota</taxon>
        <taxon>Actinomycetes</taxon>
        <taxon>Pseudonocardiales</taxon>
        <taxon>Pseudonocardiaceae</taxon>
        <taxon>Saccharopolyspora</taxon>
    </lineage>
</organism>
<evidence type="ECO:0000313" key="4">
    <source>
        <dbReference type="Proteomes" id="UP000270697"/>
    </source>
</evidence>
<dbReference type="RefSeq" id="WP_093149367.1">
    <property type="nucleotide sequence ID" value="NZ_FOUP01000002.1"/>
</dbReference>
<dbReference type="Proteomes" id="UP000270697">
    <property type="component" value="Unassembled WGS sequence"/>
</dbReference>
<dbReference type="AlphaFoldDB" id="A0A1I4W2S9"/>
<evidence type="ECO:0000313" key="2">
    <source>
        <dbReference type="EMBL" id="SFN07848.1"/>
    </source>
</evidence>
<gene>
    <name evidence="1" type="ORF">ATL45_5479</name>
    <name evidence="2" type="ORF">SAMN05421805_102508</name>
</gene>
<reference evidence="1 4" key="2">
    <citation type="submission" date="2018-10" db="EMBL/GenBank/DDBJ databases">
        <title>Sequencing the genomes of 1000 actinobacteria strains.</title>
        <authorList>
            <person name="Klenk H.-P."/>
        </authorList>
    </citation>
    <scope>NUCLEOTIDE SEQUENCE [LARGE SCALE GENOMIC DNA]</scope>
    <source>
        <strain evidence="1 4">DSM 45119</strain>
    </source>
</reference>
<dbReference type="STRING" id="455193.SAMN05421805_102508"/>
<accession>A0A1I4W2S9</accession>
<reference evidence="2 3" key="1">
    <citation type="submission" date="2016-10" db="EMBL/GenBank/DDBJ databases">
        <authorList>
            <person name="de Groot N.N."/>
        </authorList>
    </citation>
    <scope>NUCLEOTIDE SEQUENCE [LARGE SCALE GENOMIC DNA]</scope>
    <source>
        <strain evidence="2 3">CPCC 201259</strain>
    </source>
</reference>
<protein>
    <submittedName>
        <fullName evidence="2">Uncharacterized protein</fullName>
    </submittedName>
</protein>
<dbReference type="OrthoDB" id="5084266at2"/>
<proteinExistence type="predicted"/>
<sequence>MAELSELSTAVMTHPLRRRLAEKVVDSLCALDPAVAVDPEPLDTPRTLRTSIQAWDSVRTGAAYHLVIQDDVLPSKHFAEHVADILAYDPEHPIALFSVCYSRNGWAVRWASAWGARLVAGVPEYVPCVALLLPADAARHYVHFARAWDNADTPDDYVMRAYFAEAGLKLLLSVPSLVEHRPVRSLIGNDFLAAAACFGDPRSGWFRDGGPVLDGYQVLPVLKDDELWLCRKDACSTRQDDWGAVPFEAEAHRIGVDLDDLMDRYNRFLVGVPDSLVDQWFTVAHPRVLWTAWLAAYLLRNYHPPRKDVLTGPDSVLLDSSLRTILSELLTPEPISNAPIENLDLLFPVVADGFATVGHAITPPGETQPDGVNSSLTDRRAPQVNHGRRVDHAAMAQHGNAVVARSNHGTDHHV</sequence>
<evidence type="ECO:0000313" key="1">
    <source>
        <dbReference type="EMBL" id="RKT87091.1"/>
    </source>
</evidence>